<feature type="transmembrane region" description="Helical" evidence="1">
    <location>
        <begin position="496"/>
        <end position="517"/>
    </location>
</feature>
<proteinExistence type="predicted"/>
<reference evidence="2 3" key="1">
    <citation type="submission" date="2016-10" db="EMBL/GenBank/DDBJ databases">
        <authorList>
            <person name="de Groot N.N."/>
        </authorList>
    </citation>
    <scope>NUCLEOTIDE SEQUENCE [LARGE SCALE GENOMIC DNA]</scope>
    <source>
        <strain evidence="2 3">47C3B</strain>
    </source>
</reference>
<gene>
    <name evidence="2" type="ORF">SAMN05216464_10298</name>
</gene>
<dbReference type="OrthoDB" id="1491301at2"/>
<feature type="transmembrane region" description="Helical" evidence="1">
    <location>
        <begin position="253"/>
        <end position="270"/>
    </location>
</feature>
<accession>A0A1G6W8J8</accession>
<dbReference type="STRING" id="1391627.SAMN05216464_10298"/>
<feature type="transmembrane region" description="Helical" evidence="1">
    <location>
        <begin position="183"/>
        <end position="202"/>
    </location>
</feature>
<feature type="transmembrane region" description="Helical" evidence="1">
    <location>
        <begin position="222"/>
        <end position="241"/>
    </location>
</feature>
<name>A0A1G6W8J8_9SPHI</name>
<feature type="transmembrane region" description="Helical" evidence="1">
    <location>
        <begin position="133"/>
        <end position="155"/>
    </location>
</feature>
<evidence type="ECO:0000256" key="1">
    <source>
        <dbReference type="SAM" id="Phobius"/>
    </source>
</evidence>
<feature type="transmembrane region" description="Helical" evidence="1">
    <location>
        <begin position="89"/>
        <end position="113"/>
    </location>
</feature>
<keyword evidence="1" id="KW-0472">Membrane</keyword>
<feature type="transmembrane region" description="Helical" evidence="1">
    <location>
        <begin position="471"/>
        <end position="490"/>
    </location>
</feature>
<keyword evidence="1" id="KW-1133">Transmembrane helix</keyword>
<evidence type="ECO:0000313" key="2">
    <source>
        <dbReference type="EMBL" id="SDD62270.1"/>
    </source>
</evidence>
<evidence type="ECO:0000313" key="3">
    <source>
        <dbReference type="Proteomes" id="UP000199072"/>
    </source>
</evidence>
<dbReference type="Proteomes" id="UP000199072">
    <property type="component" value="Unassembled WGS sequence"/>
</dbReference>
<sequence>MNSISTVDSKNQVVLNKKNKRSFTQTKLYDSITNKWSLSFLIAITIPGWFFAYFLDSVIVADISSAFASFLLISWFWSRIGRPVEMIRLGRLGAASLCTTQNIAWLLASYIHRTSGLSIRETLGNSPIGRCQLTSYALAMCFISLFSLVLAFLSTNAKINKLEKKLFNLLSEIRNINIQRIELIIFIVVIIEVALVASGIIGQRALVVEGLAKGEEPSWIPLYQSMLPVQVLLNSLLIAKLSAPEKTAKSKRVWLIAIVSILMITFLCFTRGRGSLIFSIVSHGYWFAFFTGKRPRILRLVIIIAVVYPILSQILLFNNFVRSSDSGLSNFKGSVIEILPQALAKYESSSALRAAASDKTTANLASRPLLAMPLAICMQFPRPQFSYGENLRNSAIWAIPGPLFPNKKDYPVQEGLLYKYFPIGDVDVADSIYLTSYTEFSWAGILIYPLLIYCLWNLVLTIIASVNLRGLFTVILFAVFFELYLLAISQGAVTNWFLWLRTFLFWLVMAVLAKIIFPKTFYSLSKNKKQLIS</sequence>
<dbReference type="AlphaFoldDB" id="A0A1G6W8J8"/>
<evidence type="ECO:0008006" key="4">
    <source>
        <dbReference type="Google" id="ProtNLM"/>
    </source>
</evidence>
<feature type="transmembrane region" description="Helical" evidence="1">
    <location>
        <begin position="58"/>
        <end position="77"/>
    </location>
</feature>
<keyword evidence="3" id="KW-1185">Reference proteome</keyword>
<feature type="transmembrane region" description="Helical" evidence="1">
    <location>
        <begin position="300"/>
        <end position="321"/>
    </location>
</feature>
<feature type="transmembrane region" description="Helical" evidence="1">
    <location>
        <begin position="440"/>
        <end position="464"/>
    </location>
</feature>
<dbReference type="EMBL" id="FNAI01000002">
    <property type="protein sequence ID" value="SDD62270.1"/>
    <property type="molecule type" value="Genomic_DNA"/>
</dbReference>
<protein>
    <recommendedName>
        <fullName evidence="4">Oligosaccharide repeat unit polymerase</fullName>
    </recommendedName>
</protein>
<organism evidence="2 3">
    <name type="scientific">Mucilaginibacter pineti</name>
    <dbReference type="NCBI Taxonomy" id="1391627"/>
    <lineage>
        <taxon>Bacteria</taxon>
        <taxon>Pseudomonadati</taxon>
        <taxon>Bacteroidota</taxon>
        <taxon>Sphingobacteriia</taxon>
        <taxon>Sphingobacteriales</taxon>
        <taxon>Sphingobacteriaceae</taxon>
        <taxon>Mucilaginibacter</taxon>
    </lineage>
</organism>
<feature type="transmembrane region" description="Helical" evidence="1">
    <location>
        <begin position="36"/>
        <end position="52"/>
    </location>
</feature>
<keyword evidence="1" id="KW-0812">Transmembrane</keyword>
<dbReference type="RefSeq" id="WP_091145410.1">
    <property type="nucleotide sequence ID" value="NZ_FNAI01000002.1"/>
</dbReference>
<feature type="transmembrane region" description="Helical" evidence="1">
    <location>
        <begin position="276"/>
        <end position="293"/>
    </location>
</feature>